<evidence type="ECO:0000259" key="1">
    <source>
        <dbReference type="PROSITE" id="PS50097"/>
    </source>
</evidence>
<accession>A0A1I8EX94</accession>
<proteinExistence type="predicted"/>
<dbReference type="Gene3D" id="3.30.710.10">
    <property type="entry name" value="Potassium Channel Kv1.1, Chain A"/>
    <property type="match status" value="1"/>
</dbReference>
<reference evidence="2" key="1">
    <citation type="submission" date="2016-11" db="UniProtKB">
        <authorList>
            <consortium name="WormBaseParasite"/>
        </authorList>
    </citation>
    <scope>IDENTIFICATION</scope>
    <source>
        <strain evidence="2">pt0022</strain>
    </source>
</reference>
<protein>
    <submittedName>
        <fullName evidence="2">BTB domain-containing protein</fullName>
    </submittedName>
</protein>
<dbReference type="AlphaFoldDB" id="A0A1I8EX94"/>
<evidence type="ECO:0000313" key="2">
    <source>
        <dbReference type="WBParaSite" id="maker-PairedContig_5739-snap-gene-0.4-mRNA-1"/>
    </source>
</evidence>
<organism evidence="2">
    <name type="scientific">Wuchereria bancrofti</name>
    <dbReference type="NCBI Taxonomy" id="6293"/>
    <lineage>
        <taxon>Eukaryota</taxon>
        <taxon>Metazoa</taxon>
        <taxon>Ecdysozoa</taxon>
        <taxon>Nematoda</taxon>
        <taxon>Chromadorea</taxon>
        <taxon>Rhabditida</taxon>
        <taxon>Spirurina</taxon>
        <taxon>Spiruromorpha</taxon>
        <taxon>Filarioidea</taxon>
        <taxon>Onchocercidae</taxon>
        <taxon>Wuchereria</taxon>
    </lineage>
</organism>
<dbReference type="Pfam" id="PF00651">
    <property type="entry name" value="BTB"/>
    <property type="match status" value="1"/>
</dbReference>
<dbReference type="InterPro" id="IPR056656">
    <property type="entry name" value="DUF7754"/>
</dbReference>
<dbReference type="SUPFAM" id="SSF54695">
    <property type="entry name" value="POZ domain"/>
    <property type="match status" value="1"/>
</dbReference>
<sequence length="611" mass="70118">MVRKLSGKPGNDFNFHYLSYIYSLLQNNTNENKIGEMNSVNQQIKDSQQSNKNSCHPNRSIIRDLRFSVVIDDHRIRGQFIDSLPFAVKFSTENIDFIVHPDVDKMGNIVVLLYGRAQYELSEWKYTAQLRIKTGSAGKQQGVRVVDKLLVEFGNRTPPLSLNVTDTKVKRIKFEMRLINKLYEQLPTFQSGGDVILLFEQNEKLYVDKALLAVHSRYMASMLHDAAPSAIIDMCFFDRDDFLELLYQIYATSRPISANLFALSRAAISYKADIILARITKFISNLDNVNFFLFHFEMDIISKFQLSIQLELDNTLIDLVYDAEQRGIWRELIEQGFEPKSLGTEIYHHIICPAIIKARQYRLGVSPYISHLQFNFHIQQHPYTVPLLVPGQTLYVNKGILSLYNINIFEDLQGGYFLRITSKLVTSCSNAGITITDLILKMLHYMYPSQTIVPGPYIRPMILLAEEHGMKRLLNSLCEMLVLEPTLSPTTMLEHFELANRYHHLNLLNANLIRMEGSFKRKVGEMVALERFDELPDEVQQQILDRLYSGWALNDQRLANVPTTNIERTITLNSGGAKPNEYENDPNLLTFQGMKSVDAFGSVEEMNITDA</sequence>
<dbReference type="PROSITE" id="PS50097">
    <property type="entry name" value="BTB"/>
    <property type="match status" value="1"/>
</dbReference>
<dbReference type="PANTHER" id="PTHR22744:SF14">
    <property type="entry name" value="BTB DOMAIN-CONTAINING PROTEIN-RELATED"/>
    <property type="match status" value="1"/>
</dbReference>
<dbReference type="InterPro" id="IPR000210">
    <property type="entry name" value="BTB/POZ_dom"/>
</dbReference>
<dbReference type="SMART" id="SM00225">
    <property type="entry name" value="BTB"/>
    <property type="match status" value="2"/>
</dbReference>
<feature type="domain" description="BTB" evidence="1">
    <location>
        <begin position="193"/>
        <end position="258"/>
    </location>
</feature>
<dbReference type="PANTHER" id="PTHR22744">
    <property type="entry name" value="HELIX LOOP HELIX PROTEIN 21-RELATED"/>
    <property type="match status" value="1"/>
</dbReference>
<dbReference type="Pfam" id="PF24937">
    <property type="entry name" value="DUF7754"/>
    <property type="match status" value="1"/>
</dbReference>
<name>A0A1I8EX94_WUCBA</name>
<dbReference type="WBParaSite" id="maker-PairedContig_5739-snap-gene-0.4-mRNA-1">
    <property type="protein sequence ID" value="maker-PairedContig_5739-snap-gene-0.4-mRNA-1"/>
    <property type="gene ID" value="maker-PairedContig_5739-snap-gene-0.4"/>
</dbReference>
<dbReference type="InterPro" id="IPR011333">
    <property type="entry name" value="SKP1/BTB/POZ_sf"/>
</dbReference>